<organism evidence="2">
    <name type="scientific">marine sediment metagenome</name>
    <dbReference type="NCBI Taxonomy" id="412755"/>
    <lineage>
        <taxon>unclassified sequences</taxon>
        <taxon>metagenomes</taxon>
        <taxon>ecological metagenomes</taxon>
    </lineage>
</organism>
<protein>
    <submittedName>
        <fullName evidence="2">Uncharacterized protein</fullName>
    </submittedName>
</protein>
<keyword evidence="1" id="KW-0175">Coiled coil</keyword>
<feature type="coiled-coil region" evidence="1">
    <location>
        <begin position="150"/>
        <end position="179"/>
    </location>
</feature>
<accession>A0A0F9KH27</accession>
<evidence type="ECO:0000256" key="1">
    <source>
        <dbReference type="SAM" id="Coils"/>
    </source>
</evidence>
<reference evidence="2" key="1">
    <citation type="journal article" date="2015" name="Nature">
        <title>Complex archaea that bridge the gap between prokaryotes and eukaryotes.</title>
        <authorList>
            <person name="Spang A."/>
            <person name="Saw J.H."/>
            <person name="Jorgensen S.L."/>
            <person name="Zaremba-Niedzwiedzka K."/>
            <person name="Martijn J."/>
            <person name="Lind A.E."/>
            <person name="van Eijk R."/>
            <person name="Schleper C."/>
            <person name="Guy L."/>
            <person name="Ettema T.J."/>
        </authorList>
    </citation>
    <scope>NUCLEOTIDE SEQUENCE</scope>
</reference>
<name>A0A0F9KH27_9ZZZZ</name>
<evidence type="ECO:0000313" key="2">
    <source>
        <dbReference type="EMBL" id="KKM14580.1"/>
    </source>
</evidence>
<dbReference type="AlphaFoldDB" id="A0A0F9KH27"/>
<gene>
    <name evidence="2" type="ORF">LCGC14_1704730</name>
</gene>
<feature type="non-terminal residue" evidence="2">
    <location>
        <position position="1"/>
    </location>
</feature>
<comment type="caution">
    <text evidence="2">The sequence shown here is derived from an EMBL/GenBank/DDBJ whole genome shotgun (WGS) entry which is preliminary data.</text>
</comment>
<sequence>YFKSGTSEVTDTITCELRVDGALPKIGKVGDECHGKDEEIDYHTETGFVYRMPVSVVVRVHDKENNPLGSQRVQVAQLGPLVALPGTPGGTTSQYTVTFHPITGALKMATLSSAPPDVTGAIGSTGAAAGTLLDAAAARKQREAATANGLVKLQRQAQKLELRLKIRQLESQLDGSTTQEP</sequence>
<proteinExistence type="predicted"/>
<dbReference type="EMBL" id="LAZR01015115">
    <property type="protein sequence ID" value="KKM14580.1"/>
    <property type="molecule type" value="Genomic_DNA"/>
</dbReference>